<dbReference type="Gene3D" id="1.20.1070.10">
    <property type="entry name" value="Rhodopsin 7-helix transmembrane proteins"/>
    <property type="match status" value="1"/>
</dbReference>
<keyword evidence="7" id="KW-1185">Reference proteome</keyword>
<evidence type="ECO:0000313" key="7">
    <source>
        <dbReference type="Proteomes" id="UP000551758"/>
    </source>
</evidence>
<keyword evidence="5" id="KW-0807">Transducer</keyword>
<dbReference type="GO" id="GO:0004930">
    <property type="term" value="F:G protein-coupled receptor activity"/>
    <property type="evidence" value="ECO:0007669"/>
    <property type="project" value="UniProtKB-KW"/>
</dbReference>
<evidence type="ECO:0000256" key="5">
    <source>
        <dbReference type="ARBA" id="ARBA00023224"/>
    </source>
</evidence>
<name>A0A7J7EAZ8_DICBM</name>
<protein>
    <submittedName>
        <fullName evidence="6">Uncharacterized protein</fullName>
    </submittedName>
</protein>
<evidence type="ECO:0000256" key="2">
    <source>
        <dbReference type="ARBA" id="ARBA00022475"/>
    </source>
</evidence>
<evidence type="ECO:0000256" key="3">
    <source>
        <dbReference type="ARBA" id="ARBA00023040"/>
    </source>
</evidence>
<dbReference type="AlphaFoldDB" id="A0A7J7EAZ8"/>
<accession>A0A7J7EAZ8</accession>
<proteinExistence type="predicted"/>
<dbReference type="PANTHER" id="PTHR24245">
    <property type="entry name" value="G-PROTEIN COUPLED RECEPTOR"/>
    <property type="match status" value="1"/>
</dbReference>
<reference evidence="6 7" key="1">
    <citation type="journal article" date="2020" name="Mol. Biol. Evol.">
        <title>Interspecific Gene Flow and the Evolution of Specialization in Black and White Rhinoceros.</title>
        <authorList>
            <person name="Moodley Y."/>
            <person name="Westbury M.V."/>
            <person name="Russo I.M."/>
            <person name="Gopalakrishnan S."/>
            <person name="Rakotoarivelo A."/>
            <person name="Olsen R.A."/>
            <person name="Prost S."/>
            <person name="Tunstall T."/>
            <person name="Ryder O.A."/>
            <person name="Dalen L."/>
            <person name="Bruford M.W."/>
        </authorList>
    </citation>
    <scope>NUCLEOTIDE SEQUENCE [LARGE SCALE GENOMIC DNA]</scope>
    <source>
        <strain evidence="6">SBR-YM</strain>
        <tissue evidence="6">Skin</tissue>
    </source>
</reference>
<comment type="caution">
    <text evidence="6">The sequence shown here is derived from an EMBL/GenBank/DDBJ whole genome shotgun (WGS) entry which is preliminary data.</text>
</comment>
<dbReference type="GO" id="GO:0007189">
    <property type="term" value="P:adenylate cyclase-activating G protein-coupled receptor signaling pathway"/>
    <property type="evidence" value="ECO:0007669"/>
    <property type="project" value="TreeGrafter"/>
</dbReference>
<evidence type="ECO:0000256" key="1">
    <source>
        <dbReference type="ARBA" id="ARBA00004651"/>
    </source>
</evidence>
<gene>
    <name evidence="6" type="ORF">HPG69_006802</name>
</gene>
<keyword evidence="4" id="KW-0675">Receptor</keyword>
<evidence type="ECO:0000313" key="6">
    <source>
        <dbReference type="EMBL" id="KAF5912962.1"/>
    </source>
</evidence>
<dbReference type="GO" id="GO:0005886">
    <property type="term" value="C:plasma membrane"/>
    <property type="evidence" value="ECO:0007669"/>
    <property type="project" value="UniProtKB-SubCell"/>
</dbReference>
<dbReference type="EMBL" id="JACDTQ010003694">
    <property type="protein sequence ID" value="KAF5912962.1"/>
    <property type="molecule type" value="Genomic_DNA"/>
</dbReference>
<keyword evidence="3" id="KW-0297">G-protein coupled receptor</keyword>
<keyword evidence="2" id="KW-0472">Membrane</keyword>
<dbReference type="InterPro" id="IPR051880">
    <property type="entry name" value="GPC_Orphan_Receptors"/>
</dbReference>
<dbReference type="Proteomes" id="UP000551758">
    <property type="component" value="Unassembled WGS sequence"/>
</dbReference>
<dbReference type="PANTHER" id="PTHR24245:SF7">
    <property type="entry name" value="G-PROTEIN COUPLED RECEPTOR 78"/>
    <property type="match status" value="1"/>
</dbReference>
<evidence type="ECO:0000256" key="4">
    <source>
        <dbReference type="ARBA" id="ARBA00023170"/>
    </source>
</evidence>
<sequence length="157" mass="17098">MPFTLLGVLRRRPLSGPGACQVVGFLDTFLASNAVRSVAALGANQWLAVGFSLLHARRLRLRDARLLLAYAWRPSLDFAFAAFVCSRLGYSGALASYSLRLPSSPPSPPRSTLWASRCARRAQPPLPQGAAGGVRPLPAHRRITMQALEQMVDLHPR</sequence>
<organism evidence="6 7">
    <name type="scientific">Diceros bicornis minor</name>
    <name type="common">South-central black rhinoceros</name>
    <dbReference type="NCBI Taxonomy" id="77932"/>
    <lineage>
        <taxon>Eukaryota</taxon>
        <taxon>Metazoa</taxon>
        <taxon>Chordata</taxon>
        <taxon>Craniata</taxon>
        <taxon>Vertebrata</taxon>
        <taxon>Euteleostomi</taxon>
        <taxon>Mammalia</taxon>
        <taxon>Eutheria</taxon>
        <taxon>Laurasiatheria</taxon>
        <taxon>Perissodactyla</taxon>
        <taxon>Rhinocerotidae</taxon>
        <taxon>Diceros</taxon>
    </lineage>
</organism>
<keyword evidence="2" id="KW-1003">Cell membrane</keyword>
<comment type="subcellular location">
    <subcellularLocation>
        <location evidence="1">Cell membrane</location>
        <topology evidence="1">Multi-pass membrane protein</topology>
    </subcellularLocation>
</comment>
<dbReference type="SUPFAM" id="SSF81321">
    <property type="entry name" value="Family A G protein-coupled receptor-like"/>
    <property type="match status" value="1"/>
</dbReference>